<dbReference type="PANTHER" id="PTHR46577:SF1">
    <property type="entry name" value="HTH-TYPE TRANSCRIPTIONAL REGULATORY PROTEIN GABR"/>
    <property type="match status" value="1"/>
</dbReference>
<reference evidence="8 10" key="1">
    <citation type="submission" date="2017-09" db="EMBL/GenBank/DDBJ databases">
        <title>Genomics of the genus Arcobacter.</title>
        <authorList>
            <person name="Perez-Cataluna A."/>
            <person name="Figueras M.J."/>
            <person name="Salas-Masso N."/>
        </authorList>
    </citation>
    <scope>NUCLEOTIDE SEQUENCE [LARGE SCALE GENOMIC DNA]</scope>
    <source>
        <strain evidence="8 10">CECT 7837</strain>
    </source>
</reference>
<dbReference type="InterPro" id="IPR015421">
    <property type="entry name" value="PyrdxlP-dep_Trfase_major"/>
</dbReference>
<evidence type="ECO:0000256" key="3">
    <source>
        <dbReference type="ARBA" id="ARBA00023015"/>
    </source>
</evidence>
<keyword evidence="2" id="KW-0663">Pyridoxal phosphate</keyword>
<dbReference type="PROSITE" id="PS50949">
    <property type="entry name" value="HTH_GNTR"/>
    <property type="match status" value="1"/>
</dbReference>
<dbReference type="EMBL" id="CP032097">
    <property type="protein sequence ID" value="AXX94798.1"/>
    <property type="molecule type" value="Genomic_DNA"/>
</dbReference>
<dbReference type="PANTHER" id="PTHR46577">
    <property type="entry name" value="HTH-TYPE TRANSCRIPTIONAL REGULATORY PROTEIN GABR"/>
    <property type="match status" value="1"/>
</dbReference>
<dbReference type="InterPro" id="IPR015424">
    <property type="entry name" value="PyrdxlP-dep_Trfase"/>
</dbReference>
<evidence type="ECO:0000313" key="9">
    <source>
        <dbReference type="Proteomes" id="UP000262582"/>
    </source>
</evidence>
<sequence>MYKFNNYSPLYIQLYEQLKDEIKTKLKAGEKLPSIRKISSDYKLSKTTVQTAYNQLYAEGYIQSREKSGYFVCEEIFEKFDTKLENEKEEIKENSNYKIDFFPASLDINSFPKKIWLKLYNKVVKEDINYGVYFEKQGIIQLREELQKYLSSSRAVLCNQEQIIITSGFSDSLFLVSTILKKLSNKIAIEAPCYNVAKEIFELFSFEIERIPVNTNGLDLSFLEKSSSKAIYITPSHQFPTGVTMPISNRLKLLNWAKKSNAFIIEDDYDSELSYYNRPIPSLQGLENNNVIYLGTFSKALSPALRISYIVLPKQLLEIYHQNFNFRFSQVPIDIQKTLTLFLKEGYWEKHLRKIRNSNRKKHNQMKEYLKEYLKDEIEILREGSGLNLLIKPLITLDLEILEKIAKQKGVKIYFKEFFNLEKVIALGFGGFEEFEIKNAIKTFSEIWFETKKKNLLDKLSKNNSNKF</sequence>
<reference evidence="7 9" key="2">
    <citation type="submission" date="2018-08" db="EMBL/GenBank/DDBJ databases">
        <title>Complete genome of the Arcobacter ellisii type strain LMG 26155.</title>
        <authorList>
            <person name="Miller W.G."/>
            <person name="Yee E."/>
            <person name="Bono J.L."/>
        </authorList>
    </citation>
    <scope>NUCLEOTIDE SEQUENCE [LARGE SCALE GENOMIC DNA]</scope>
    <source>
        <strain evidence="7 9">LMG 26155</strain>
    </source>
</reference>
<evidence type="ECO:0000256" key="1">
    <source>
        <dbReference type="ARBA" id="ARBA00005384"/>
    </source>
</evidence>
<proteinExistence type="inferred from homology"/>
<dbReference type="InterPro" id="IPR036390">
    <property type="entry name" value="WH_DNA-bd_sf"/>
</dbReference>
<protein>
    <submittedName>
        <fullName evidence="8">GntR family transcriptional regulator</fullName>
    </submittedName>
    <submittedName>
        <fullName evidence="7">Transcriptional regulator, MocR family (Aminotransferase domain)</fullName>
    </submittedName>
</protein>
<dbReference type="SUPFAM" id="SSF46785">
    <property type="entry name" value="Winged helix' DNA-binding domain"/>
    <property type="match status" value="1"/>
</dbReference>
<dbReference type="Proteomes" id="UP000290588">
    <property type="component" value="Unassembled WGS sequence"/>
</dbReference>
<dbReference type="GO" id="GO:0003700">
    <property type="term" value="F:DNA-binding transcription factor activity"/>
    <property type="evidence" value="ECO:0007669"/>
    <property type="project" value="InterPro"/>
</dbReference>
<comment type="similarity">
    <text evidence="1">In the C-terminal section; belongs to the class-I pyridoxal-phosphate-dependent aminotransferase family.</text>
</comment>
<keyword evidence="3" id="KW-0805">Transcription regulation</keyword>
<evidence type="ECO:0000259" key="6">
    <source>
        <dbReference type="PROSITE" id="PS50949"/>
    </source>
</evidence>
<dbReference type="Gene3D" id="1.10.10.10">
    <property type="entry name" value="Winged helix-like DNA-binding domain superfamily/Winged helix DNA-binding domain"/>
    <property type="match status" value="1"/>
</dbReference>
<dbReference type="InterPro" id="IPR000524">
    <property type="entry name" value="Tscrpt_reg_HTH_GntR"/>
</dbReference>
<evidence type="ECO:0000313" key="7">
    <source>
        <dbReference type="EMBL" id="AXX94798.1"/>
    </source>
</evidence>
<dbReference type="RefSeq" id="WP_118917007.1">
    <property type="nucleotide sequence ID" value="NZ_CP032097.1"/>
</dbReference>
<dbReference type="GO" id="GO:0030170">
    <property type="term" value="F:pyridoxal phosphate binding"/>
    <property type="evidence" value="ECO:0007669"/>
    <property type="project" value="InterPro"/>
</dbReference>
<dbReference type="KEGG" id="aell:AELL_1128"/>
<keyword evidence="9" id="KW-1185">Reference proteome</keyword>
<evidence type="ECO:0000256" key="2">
    <source>
        <dbReference type="ARBA" id="ARBA00022898"/>
    </source>
</evidence>
<dbReference type="SMART" id="SM00345">
    <property type="entry name" value="HTH_GNTR"/>
    <property type="match status" value="1"/>
</dbReference>
<evidence type="ECO:0000313" key="10">
    <source>
        <dbReference type="Proteomes" id="UP000290588"/>
    </source>
</evidence>
<evidence type="ECO:0000256" key="4">
    <source>
        <dbReference type="ARBA" id="ARBA00023125"/>
    </source>
</evidence>
<dbReference type="OrthoDB" id="9808770at2"/>
<dbReference type="AlphaFoldDB" id="A0A347U7H0"/>
<evidence type="ECO:0000256" key="5">
    <source>
        <dbReference type="ARBA" id="ARBA00023163"/>
    </source>
</evidence>
<keyword evidence="4" id="KW-0238">DNA-binding</keyword>
<dbReference type="EMBL" id="NXIG01000006">
    <property type="protein sequence ID" value="RXI30604.1"/>
    <property type="molecule type" value="Genomic_DNA"/>
</dbReference>
<dbReference type="Proteomes" id="UP000262582">
    <property type="component" value="Chromosome"/>
</dbReference>
<dbReference type="GO" id="GO:0003677">
    <property type="term" value="F:DNA binding"/>
    <property type="evidence" value="ECO:0007669"/>
    <property type="project" value="UniProtKB-KW"/>
</dbReference>
<dbReference type="Pfam" id="PF00155">
    <property type="entry name" value="Aminotran_1_2"/>
    <property type="match status" value="1"/>
</dbReference>
<dbReference type="InterPro" id="IPR051446">
    <property type="entry name" value="HTH_trans_reg/aminotransferase"/>
</dbReference>
<feature type="domain" description="HTH gntR-type" evidence="6">
    <location>
        <begin position="8"/>
        <end position="75"/>
    </location>
</feature>
<evidence type="ECO:0000313" key="8">
    <source>
        <dbReference type="EMBL" id="RXI30604.1"/>
    </source>
</evidence>
<dbReference type="InterPro" id="IPR004839">
    <property type="entry name" value="Aminotransferase_I/II_large"/>
</dbReference>
<organism evidence="8 10">
    <name type="scientific">Arcobacter ellisii</name>
    <dbReference type="NCBI Taxonomy" id="913109"/>
    <lineage>
        <taxon>Bacteria</taxon>
        <taxon>Pseudomonadati</taxon>
        <taxon>Campylobacterota</taxon>
        <taxon>Epsilonproteobacteria</taxon>
        <taxon>Campylobacterales</taxon>
        <taxon>Arcobacteraceae</taxon>
        <taxon>Arcobacter</taxon>
    </lineage>
</organism>
<dbReference type="Gene3D" id="3.40.640.10">
    <property type="entry name" value="Type I PLP-dependent aspartate aminotransferase-like (Major domain)"/>
    <property type="match status" value="1"/>
</dbReference>
<gene>
    <name evidence="7" type="ORF">AELL_1128</name>
    <name evidence="8" type="ORF">CP962_07490</name>
</gene>
<name>A0A347U7H0_9BACT</name>
<dbReference type="CDD" id="cd00609">
    <property type="entry name" value="AAT_like"/>
    <property type="match status" value="1"/>
</dbReference>
<dbReference type="CDD" id="cd07377">
    <property type="entry name" value="WHTH_GntR"/>
    <property type="match status" value="1"/>
</dbReference>
<dbReference type="Pfam" id="PF00392">
    <property type="entry name" value="GntR"/>
    <property type="match status" value="1"/>
</dbReference>
<dbReference type="InterPro" id="IPR036388">
    <property type="entry name" value="WH-like_DNA-bd_sf"/>
</dbReference>
<accession>A0A347U7H0</accession>
<keyword evidence="5" id="KW-0804">Transcription</keyword>
<dbReference type="SUPFAM" id="SSF53383">
    <property type="entry name" value="PLP-dependent transferases"/>
    <property type="match status" value="1"/>
</dbReference>